<dbReference type="CDD" id="cd14014">
    <property type="entry name" value="STKc_PknB_like"/>
    <property type="match status" value="1"/>
</dbReference>
<sequence length="597" mass="61880">MPASDNQPQDGPKALGSNYLLHSLIGTGAMGQVWRATDRAGRPYAVKMLLPVLANDPDVVRRFVTERSITLQINDPHVVRVRDMVVEGQTLAIVMDLVNGTDMKTRLAANGPLAPAEVAYLGAQIAGGLAAVHAKGIVHRDVKPANVLLTPGPPESARLTDFGVSFLQDASHLSHITAVVGTPNYVAPEIVLGKRPVPASDLYSLGIMLYELVCGITPFATGSTMTVLRGHCELTPGRPDGFPEQLWQIVAWLLSKDPAQRPESAHQIALSLEQMVPGLVGVGPLPRLSTPPRAIPLPLSAQAWQPTSFASAGPSAGSIPSSAAETVLRQSAVSPSGQASQSSPSPAPQPTPAAPPAPAPTPQRPAPQRATTQRAATRPPRRRTSRPGLRRSVVAGGVAALVLAGAGGGYLLSQRSTGPDAGPSPSATASSPAASRTPSPTPKATPSSNVIDASNAGYTNAKYGFSFTAPIGWTRADNADGSVTMTSADKKSTIRAFGTNDSLSSCGGRADGCLEKAKAQYKASGATVTYWRWGAADGNWYIISGVRSNGAAYYERRHIGKASSNVMVAETAGAKEVSGDASAALNSLKAGNLDVAH</sequence>
<dbReference type="EMBL" id="CP003493">
    <property type="protein sequence ID" value="AFV89668.1"/>
    <property type="molecule type" value="Genomic_DNA"/>
</dbReference>
<keyword evidence="4 7" id="KW-0547">Nucleotide-binding</keyword>
<dbReference type="PROSITE" id="PS00107">
    <property type="entry name" value="PROTEIN_KINASE_ATP"/>
    <property type="match status" value="1"/>
</dbReference>
<feature type="compositionally biased region" description="Basic residues" evidence="8">
    <location>
        <begin position="379"/>
        <end position="389"/>
    </location>
</feature>
<dbReference type="InterPro" id="IPR011009">
    <property type="entry name" value="Kinase-like_dom_sf"/>
</dbReference>
<evidence type="ECO:0000256" key="5">
    <source>
        <dbReference type="ARBA" id="ARBA00022777"/>
    </source>
</evidence>
<dbReference type="GO" id="GO:0005524">
    <property type="term" value="F:ATP binding"/>
    <property type="evidence" value="ECO:0007669"/>
    <property type="project" value="UniProtKB-UniRule"/>
</dbReference>
<dbReference type="STRING" id="1171373.PACID_18660"/>
<evidence type="ECO:0000256" key="8">
    <source>
        <dbReference type="SAM" id="MobiDB-lite"/>
    </source>
</evidence>
<dbReference type="SMART" id="SM00220">
    <property type="entry name" value="S_TKc"/>
    <property type="match status" value="1"/>
</dbReference>
<dbReference type="HOGENOM" id="CLU_456981_0_0_11"/>
<evidence type="ECO:0000259" key="9">
    <source>
        <dbReference type="PROSITE" id="PS50011"/>
    </source>
</evidence>
<dbReference type="EC" id="2.7.11.1" evidence="1"/>
<name>K7RXF7_ACIA4</name>
<evidence type="ECO:0000313" key="10">
    <source>
        <dbReference type="EMBL" id="AFV89668.1"/>
    </source>
</evidence>
<dbReference type="PROSITE" id="PS00108">
    <property type="entry name" value="PROTEIN_KINASE_ST"/>
    <property type="match status" value="1"/>
</dbReference>
<feature type="compositionally biased region" description="Low complexity" evidence="8">
    <location>
        <begin position="419"/>
        <end position="448"/>
    </location>
</feature>
<dbReference type="Proteomes" id="UP000000214">
    <property type="component" value="Chromosome"/>
</dbReference>
<feature type="region of interest" description="Disordered" evidence="8">
    <location>
        <begin position="414"/>
        <end position="451"/>
    </location>
</feature>
<organism evidence="10 11">
    <name type="scientific">Acidipropionibacterium acidipropionici (strain ATCC 4875 / DSM 20272 / JCM 6432 / NBRC 12425 / NCIMB 8070 / 4)</name>
    <name type="common">Propionibacterium acidipropionici</name>
    <dbReference type="NCBI Taxonomy" id="1171373"/>
    <lineage>
        <taxon>Bacteria</taxon>
        <taxon>Bacillati</taxon>
        <taxon>Actinomycetota</taxon>
        <taxon>Actinomycetes</taxon>
        <taxon>Propionibacteriales</taxon>
        <taxon>Propionibacteriaceae</taxon>
        <taxon>Acidipropionibacterium</taxon>
    </lineage>
</organism>
<protein>
    <recommendedName>
        <fullName evidence="1">non-specific serine/threonine protein kinase</fullName>
        <ecNumber evidence="1">2.7.11.1</ecNumber>
    </recommendedName>
</protein>
<dbReference type="InterPro" id="IPR000719">
    <property type="entry name" value="Prot_kinase_dom"/>
</dbReference>
<feature type="domain" description="Protein kinase" evidence="9">
    <location>
        <begin position="19"/>
        <end position="276"/>
    </location>
</feature>
<dbReference type="PANTHER" id="PTHR43289">
    <property type="entry name" value="MITOGEN-ACTIVATED PROTEIN KINASE KINASE KINASE 20-RELATED"/>
    <property type="match status" value="1"/>
</dbReference>
<evidence type="ECO:0000313" key="11">
    <source>
        <dbReference type="Proteomes" id="UP000000214"/>
    </source>
</evidence>
<keyword evidence="5 10" id="KW-0418">Kinase</keyword>
<dbReference type="PROSITE" id="PS50011">
    <property type="entry name" value="PROTEIN_KINASE_DOM"/>
    <property type="match status" value="1"/>
</dbReference>
<dbReference type="InterPro" id="IPR017441">
    <property type="entry name" value="Protein_kinase_ATP_BS"/>
</dbReference>
<dbReference type="Gene3D" id="1.10.510.10">
    <property type="entry name" value="Transferase(Phosphotransferase) domain 1"/>
    <property type="match status" value="1"/>
</dbReference>
<evidence type="ECO:0000256" key="3">
    <source>
        <dbReference type="ARBA" id="ARBA00022679"/>
    </source>
</evidence>
<evidence type="ECO:0000256" key="7">
    <source>
        <dbReference type="PROSITE-ProRule" id="PRU10141"/>
    </source>
</evidence>
<dbReference type="Gene3D" id="3.30.200.20">
    <property type="entry name" value="Phosphorylase Kinase, domain 1"/>
    <property type="match status" value="1"/>
</dbReference>
<feature type="compositionally biased region" description="Low complexity" evidence="8">
    <location>
        <begin position="366"/>
        <end position="378"/>
    </location>
</feature>
<feature type="compositionally biased region" description="Low complexity" evidence="8">
    <location>
        <begin position="310"/>
        <end position="344"/>
    </location>
</feature>
<dbReference type="InterPro" id="IPR008271">
    <property type="entry name" value="Ser/Thr_kinase_AS"/>
</dbReference>
<gene>
    <name evidence="10" type="ordered locus">PACID_18660</name>
</gene>
<keyword evidence="3 10" id="KW-0808">Transferase</keyword>
<dbReference type="AlphaFoldDB" id="K7RXF7"/>
<reference evidence="10 11" key="1">
    <citation type="journal article" date="2012" name="BMC Genomics">
        <title>The genome sequence of Propionibacterium acidipropionici provides insights into its biotechnological and industrial potential.</title>
        <authorList>
            <person name="Parizzi L.P."/>
            <person name="Grassi M.C."/>
            <person name="Llerena L.A."/>
            <person name="Carazzolle M.F."/>
            <person name="Queiroz V.L."/>
            <person name="Lunardi I."/>
            <person name="Zeidler A.F."/>
            <person name="Teixeira P.J."/>
            <person name="Mieczkowski P."/>
            <person name="Rincones J."/>
            <person name="Pereira G.A."/>
        </authorList>
    </citation>
    <scope>NUCLEOTIDE SEQUENCE [LARGE SCALE GENOMIC DNA]</scope>
    <source>
        <strain evidence="11">ATCC 4875 / DSM 20272 / JCM 6432 / NBRC 12425 / NCIMB 8070</strain>
    </source>
</reference>
<dbReference type="PANTHER" id="PTHR43289:SF6">
    <property type="entry name" value="SERINE_THREONINE-PROTEIN KINASE NEKL-3"/>
    <property type="match status" value="1"/>
</dbReference>
<dbReference type="Pfam" id="PF00069">
    <property type="entry name" value="Pkinase"/>
    <property type="match status" value="1"/>
</dbReference>
<keyword evidence="2 10" id="KW-0723">Serine/threonine-protein kinase</keyword>
<dbReference type="SUPFAM" id="SSF56112">
    <property type="entry name" value="Protein kinase-like (PK-like)"/>
    <property type="match status" value="1"/>
</dbReference>
<feature type="region of interest" description="Disordered" evidence="8">
    <location>
        <begin position="308"/>
        <end position="392"/>
    </location>
</feature>
<dbReference type="PATRIC" id="fig|1171373.8.peg.1843"/>
<evidence type="ECO:0000256" key="2">
    <source>
        <dbReference type="ARBA" id="ARBA00022527"/>
    </source>
</evidence>
<dbReference type="KEGG" id="pbo:PACID_18660"/>
<feature type="compositionally biased region" description="Pro residues" evidence="8">
    <location>
        <begin position="345"/>
        <end position="365"/>
    </location>
</feature>
<evidence type="ECO:0000256" key="1">
    <source>
        <dbReference type="ARBA" id="ARBA00012513"/>
    </source>
</evidence>
<evidence type="ECO:0000256" key="4">
    <source>
        <dbReference type="ARBA" id="ARBA00022741"/>
    </source>
</evidence>
<dbReference type="eggNOG" id="COG0515">
    <property type="taxonomic scope" value="Bacteria"/>
</dbReference>
<dbReference type="GO" id="GO:0004674">
    <property type="term" value="F:protein serine/threonine kinase activity"/>
    <property type="evidence" value="ECO:0007669"/>
    <property type="project" value="UniProtKB-KW"/>
</dbReference>
<dbReference type="RefSeq" id="WP_015070572.1">
    <property type="nucleotide sequence ID" value="NC_019395.1"/>
</dbReference>
<feature type="binding site" evidence="7">
    <location>
        <position position="47"/>
    </location>
    <ligand>
        <name>ATP</name>
        <dbReference type="ChEBI" id="CHEBI:30616"/>
    </ligand>
</feature>
<proteinExistence type="predicted"/>
<evidence type="ECO:0000256" key="6">
    <source>
        <dbReference type="ARBA" id="ARBA00022840"/>
    </source>
</evidence>
<dbReference type="GeneID" id="88086077"/>
<keyword evidence="6 7" id="KW-0067">ATP-binding</keyword>
<accession>K7RXF7</accession>